<organism evidence="1 2">
    <name type="scientific">Dysosmobacter segnis</name>
    <dbReference type="NCBI Taxonomy" id="2763042"/>
    <lineage>
        <taxon>Bacteria</taxon>
        <taxon>Bacillati</taxon>
        <taxon>Bacillota</taxon>
        <taxon>Clostridia</taxon>
        <taxon>Eubacteriales</taxon>
        <taxon>Oscillospiraceae</taxon>
        <taxon>Dysosmobacter</taxon>
    </lineage>
</organism>
<name>A0A923S759_9FIRM</name>
<comment type="caution">
    <text evidence="1">The sequence shown here is derived from an EMBL/GenBank/DDBJ whole genome shotgun (WGS) entry which is preliminary data.</text>
</comment>
<proteinExistence type="predicted"/>
<protein>
    <submittedName>
        <fullName evidence="1">Uncharacterized protein</fullName>
    </submittedName>
</protein>
<evidence type="ECO:0000313" key="1">
    <source>
        <dbReference type="EMBL" id="MBC5769823.1"/>
    </source>
</evidence>
<accession>A0A923S759</accession>
<keyword evidence="2" id="KW-1185">Reference proteome</keyword>
<dbReference type="AlphaFoldDB" id="A0A923S759"/>
<dbReference type="RefSeq" id="WP_187014175.1">
    <property type="nucleotide sequence ID" value="NZ_JACOQI010000004.1"/>
</dbReference>
<reference evidence="1" key="1">
    <citation type="submission" date="2020-08" db="EMBL/GenBank/DDBJ databases">
        <title>Genome public.</title>
        <authorList>
            <person name="Liu C."/>
            <person name="Sun Q."/>
        </authorList>
    </citation>
    <scope>NUCLEOTIDE SEQUENCE</scope>
    <source>
        <strain evidence="1">BX15</strain>
    </source>
</reference>
<sequence length="161" mass="17578">MDHTCRAVFILEEDHSIPAGHKPLMLEAILHRPIMERAVVQCLADGVQRFFVVCSPRFADEAAACFPEGTDVVISEQHAELLDFLDNDESTLVLCRAALPMAQAGPGFAYSAPGRELRAVWKDKMTNAVSGASLVSGWLPIFGPETIAELEPVLAKMEQES</sequence>
<evidence type="ECO:0000313" key="2">
    <source>
        <dbReference type="Proteomes" id="UP000620327"/>
    </source>
</evidence>
<dbReference type="EMBL" id="JACOQI010000004">
    <property type="protein sequence ID" value="MBC5769823.1"/>
    <property type="molecule type" value="Genomic_DNA"/>
</dbReference>
<dbReference type="Proteomes" id="UP000620327">
    <property type="component" value="Unassembled WGS sequence"/>
</dbReference>
<gene>
    <name evidence="1" type="ORF">H8Z83_05720</name>
</gene>